<name>A0A381NNP6_9ZZZZ</name>
<sequence length="188" mass="19453">MKEQSRLRGIALSLAFLLGMTGCAHAVNAGLGLLGVDRDRVENPFGSWSRSDRGGQMSSGYQHTPTLDFWTGFGSRSQPHSMSRSLFRGLNPTPYGSCLAVPLGLSQILPIANGTPSRTLQKVGPIEIGVAGNLAGAGSILGMNGTSFAQQALATSAALGSQGPTCGYSLFLFLTPAGSANDPVSVLR</sequence>
<organism evidence="1">
    <name type="scientific">marine metagenome</name>
    <dbReference type="NCBI Taxonomy" id="408172"/>
    <lineage>
        <taxon>unclassified sequences</taxon>
        <taxon>metagenomes</taxon>
        <taxon>ecological metagenomes</taxon>
    </lineage>
</organism>
<reference evidence="1" key="1">
    <citation type="submission" date="2018-05" db="EMBL/GenBank/DDBJ databases">
        <authorList>
            <person name="Lanie J.A."/>
            <person name="Ng W.-L."/>
            <person name="Kazmierczak K.M."/>
            <person name="Andrzejewski T.M."/>
            <person name="Davidsen T.M."/>
            <person name="Wayne K.J."/>
            <person name="Tettelin H."/>
            <person name="Glass J.I."/>
            <person name="Rusch D."/>
            <person name="Podicherti R."/>
            <person name="Tsui H.-C.T."/>
            <person name="Winkler M.E."/>
        </authorList>
    </citation>
    <scope>NUCLEOTIDE SEQUENCE</scope>
</reference>
<protein>
    <submittedName>
        <fullName evidence="1">Uncharacterized protein</fullName>
    </submittedName>
</protein>
<gene>
    <name evidence="1" type="ORF">METZ01_LOCUS9080</name>
</gene>
<evidence type="ECO:0000313" key="1">
    <source>
        <dbReference type="EMBL" id="SUZ56226.1"/>
    </source>
</evidence>
<proteinExistence type="predicted"/>
<dbReference type="EMBL" id="UINC01000488">
    <property type="protein sequence ID" value="SUZ56226.1"/>
    <property type="molecule type" value="Genomic_DNA"/>
</dbReference>
<dbReference type="AlphaFoldDB" id="A0A381NNP6"/>
<accession>A0A381NNP6</accession>
<dbReference type="PROSITE" id="PS51257">
    <property type="entry name" value="PROKAR_LIPOPROTEIN"/>
    <property type="match status" value="1"/>
</dbReference>